<name>A0A7K3WDS0_9ACTN</name>
<proteinExistence type="predicted"/>
<accession>A0A7K3WDS0</accession>
<dbReference type="AlphaFoldDB" id="A0A7K3WDS0"/>
<dbReference type="Proteomes" id="UP000470470">
    <property type="component" value="Unassembled WGS sequence"/>
</dbReference>
<dbReference type="PANTHER" id="PTHR21666">
    <property type="entry name" value="PEPTIDASE-RELATED"/>
    <property type="match status" value="1"/>
</dbReference>
<dbReference type="InterPro" id="IPR050570">
    <property type="entry name" value="Cell_wall_metabolism_enzyme"/>
</dbReference>
<comment type="caution">
    <text evidence="2">The sequence shown here is derived from an EMBL/GenBank/DDBJ whole genome shotgun (WGS) entry which is preliminary data.</text>
</comment>
<gene>
    <name evidence="2" type="ORF">G1H19_07845</name>
</gene>
<dbReference type="SUPFAM" id="SSF51261">
    <property type="entry name" value="Duplicated hybrid motif"/>
    <property type="match status" value="1"/>
</dbReference>
<dbReference type="CDD" id="cd12797">
    <property type="entry name" value="M23_peptidase"/>
    <property type="match status" value="1"/>
</dbReference>
<keyword evidence="3" id="KW-1185">Reference proteome</keyword>
<evidence type="ECO:0000313" key="2">
    <source>
        <dbReference type="EMBL" id="NEL53910.1"/>
    </source>
</evidence>
<organism evidence="2 3">
    <name type="scientific">Goekera deserti</name>
    <dbReference type="NCBI Taxonomy" id="2497753"/>
    <lineage>
        <taxon>Bacteria</taxon>
        <taxon>Bacillati</taxon>
        <taxon>Actinomycetota</taxon>
        <taxon>Actinomycetes</taxon>
        <taxon>Geodermatophilales</taxon>
        <taxon>Geodermatophilaceae</taxon>
        <taxon>Goekera</taxon>
    </lineage>
</organism>
<evidence type="ECO:0000313" key="3">
    <source>
        <dbReference type="Proteomes" id="UP000470470"/>
    </source>
</evidence>
<dbReference type="PANTHER" id="PTHR21666:SF270">
    <property type="entry name" value="MUREIN HYDROLASE ACTIVATOR ENVC"/>
    <property type="match status" value="1"/>
</dbReference>
<dbReference type="Gene3D" id="2.70.70.10">
    <property type="entry name" value="Glucose Permease (Domain IIA)"/>
    <property type="match status" value="1"/>
</dbReference>
<dbReference type="EMBL" id="JAAGWK010000010">
    <property type="protein sequence ID" value="NEL53910.1"/>
    <property type="molecule type" value="Genomic_DNA"/>
</dbReference>
<reference evidence="2 3" key="1">
    <citation type="submission" date="2020-02" db="EMBL/GenBank/DDBJ databases">
        <title>The whole genome sequence of CPCC 205119.</title>
        <authorList>
            <person name="Jiang Z."/>
        </authorList>
    </citation>
    <scope>NUCLEOTIDE SEQUENCE [LARGE SCALE GENOMIC DNA]</scope>
    <source>
        <strain evidence="2 3">CPCC 205119</strain>
    </source>
</reference>
<evidence type="ECO:0000259" key="1">
    <source>
        <dbReference type="Pfam" id="PF01551"/>
    </source>
</evidence>
<dbReference type="InterPro" id="IPR011055">
    <property type="entry name" value="Dup_hybrid_motif"/>
</dbReference>
<dbReference type="GO" id="GO:0004222">
    <property type="term" value="F:metalloendopeptidase activity"/>
    <property type="evidence" value="ECO:0007669"/>
    <property type="project" value="TreeGrafter"/>
</dbReference>
<protein>
    <submittedName>
        <fullName evidence="2">M23 family metallopeptidase</fullName>
    </submittedName>
</protein>
<feature type="domain" description="M23ase beta-sheet core" evidence="1">
    <location>
        <begin position="69"/>
        <end position="166"/>
    </location>
</feature>
<dbReference type="InterPro" id="IPR016047">
    <property type="entry name" value="M23ase_b-sheet_dom"/>
</dbReference>
<dbReference type="Pfam" id="PF01551">
    <property type="entry name" value="Peptidase_M23"/>
    <property type="match status" value="1"/>
</dbReference>
<sequence length="177" mass="18092">MAASRAERTSAAVRATQVQTEADRVAAEEAAAAEAAAAAAAAEAARPTVVLPVAGARLSSPFGYRWGTLHAGIDLAAPMLTPEYAAMDGVVIEAGAASGYGQVVYIQHADGIVTVYGHMEQILVEVGQTVRAGDTIALLGSRGQSTGPHLHFEVIVGGIDGEKVDPLVWLADHGVVP</sequence>